<keyword evidence="6" id="KW-0808">Transferase</keyword>
<dbReference type="InterPro" id="IPR036097">
    <property type="entry name" value="HisK_dim/P_sf"/>
</dbReference>
<dbReference type="GO" id="GO:0004721">
    <property type="term" value="F:phosphoprotein phosphatase activity"/>
    <property type="evidence" value="ECO:0007669"/>
    <property type="project" value="TreeGrafter"/>
</dbReference>
<dbReference type="GO" id="GO:0000155">
    <property type="term" value="F:phosphorelay sensor kinase activity"/>
    <property type="evidence" value="ECO:0007669"/>
    <property type="project" value="InterPro"/>
</dbReference>
<dbReference type="InterPro" id="IPR050351">
    <property type="entry name" value="BphY/WalK/GraS-like"/>
</dbReference>
<comment type="subcellular location">
    <subcellularLocation>
        <location evidence="2">Cell membrane</location>
        <topology evidence="2">Multi-pass membrane protein</topology>
    </subcellularLocation>
</comment>
<dbReference type="InterPro" id="IPR004358">
    <property type="entry name" value="Sig_transdc_His_kin-like_C"/>
</dbReference>
<reference evidence="14" key="1">
    <citation type="journal article" date="2021" name="PeerJ">
        <title>Extensive microbial diversity within the chicken gut microbiome revealed by metagenomics and culture.</title>
        <authorList>
            <person name="Gilroy R."/>
            <person name="Ravi A."/>
            <person name="Getino M."/>
            <person name="Pursley I."/>
            <person name="Horton D.L."/>
            <person name="Alikhan N.F."/>
            <person name="Baker D."/>
            <person name="Gharbi K."/>
            <person name="Hall N."/>
            <person name="Watson M."/>
            <person name="Adriaenssens E.M."/>
            <person name="Foster-Nyarko E."/>
            <person name="Jarju S."/>
            <person name="Secka A."/>
            <person name="Antonio M."/>
            <person name="Oren A."/>
            <person name="Chaudhuri R.R."/>
            <person name="La Ragione R."/>
            <person name="Hildebrand F."/>
            <person name="Pallen M.J."/>
        </authorList>
    </citation>
    <scope>NUCLEOTIDE SEQUENCE</scope>
    <source>
        <strain evidence="14">ChiSjej1B19-5720</strain>
    </source>
</reference>
<protein>
    <recommendedName>
        <fullName evidence="3">histidine kinase</fullName>
        <ecNumber evidence="3">2.7.13.3</ecNumber>
    </recommendedName>
</protein>
<comment type="catalytic activity">
    <reaction evidence="1">
        <text>ATP + protein L-histidine = ADP + protein N-phospho-L-histidine.</text>
        <dbReference type="EC" id="2.7.13.3"/>
    </reaction>
</comment>
<organism evidence="14 15">
    <name type="scientific">Candidatus Blautia faecavium</name>
    <dbReference type="NCBI Taxonomy" id="2838487"/>
    <lineage>
        <taxon>Bacteria</taxon>
        <taxon>Bacillati</taxon>
        <taxon>Bacillota</taxon>
        <taxon>Clostridia</taxon>
        <taxon>Lachnospirales</taxon>
        <taxon>Lachnospiraceae</taxon>
        <taxon>Blautia</taxon>
    </lineage>
</organism>
<feature type="transmembrane region" description="Helical" evidence="12">
    <location>
        <begin position="12"/>
        <end position="32"/>
    </location>
</feature>
<dbReference type="PANTHER" id="PTHR45453:SF2">
    <property type="entry name" value="HISTIDINE KINASE"/>
    <property type="match status" value="1"/>
</dbReference>
<comment type="caution">
    <text evidence="14">The sequence shown here is derived from an EMBL/GenBank/DDBJ whole genome shotgun (WGS) entry which is preliminary data.</text>
</comment>
<dbReference type="Proteomes" id="UP000823842">
    <property type="component" value="Unassembled WGS sequence"/>
</dbReference>
<dbReference type="AlphaFoldDB" id="A0A9D2LQT8"/>
<evidence type="ECO:0000256" key="12">
    <source>
        <dbReference type="SAM" id="Phobius"/>
    </source>
</evidence>
<evidence type="ECO:0000313" key="14">
    <source>
        <dbReference type="EMBL" id="HJB27545.1"/>
    </source>
</evidence>
<accession>A0A9D2LQT8</accession>
<keyword evidence="5" id="KW-0597">Phosphoprotein</keyword>
<keyword evidence="10" id="KW-0902">Two-component regulatory system</keyword>
<reference evidence="14" key="2">
    <citation type="submission" date="2021-04" db="EMBL/GenBank/DDBJ databases">
        <authorList>
            <person name="Gilroy R."/>
        </authorList>
    </citation>
    <scope>NUCLEOTIDE SEQUENCE</scope>
    <source>
        <strain evidence="14">ChiSjej1B19-5720</strain>
    </source>
</reference>
<dbReference type="GO" id="GO:0016036">
    <property type="term" value="P:cellular response to phosphate starvation"/>
    <property type="evidence" value="ECO:0007669"/>
    <property type="project" value="TreeGrafter"/>
</dbReference>
<evidence type="ECO:0000256" key="11">
    <source>
        <dbReference type="ARBA" id="ARBA00023136"/>
    </source>
</evidence>
<dbReference type="SMART" id="SM00388">
    <property type="entry name" value="HisKA"/>
    <property type="match status" value="1"/>
</dbReference>
<dbReference type="PANTHER" id="PTHR45453">
    <property type="entry name" value="PHOSPHATE REGULON SENSOR PROTEIN PHOR"/>
    <property type="match status" value="1"/>
</dbReference>
<dbReference type="EC" id="2.7.13.3" evidence="3"/>
<keyword evidence="7 12" id="KW-0812">Transmembrane</keyword>
<dbReference type="SMART" id="SM00387">
    <property type="entry name" value="HATPase_c"/>
    <property type="match status" value="1"/>
</dbReference>
<dbReference type="InterPro" id="IPR005467">
    <property type="entry name" value="His_kinase_dom"/>
</dbReference>
<keyword evidence="11 12" id="KW-0472">Membrane</keyword>
<evidence type="ECO:0000256" key="4">
    <source>
        <dbReference type="ARBA" id="ARBA00022475"/>
    </source>
</evidence>
<dbReference type="SUPFAM" id="SSF47384">
    <property type="entry name" value="Homodimeric domain of signal transducing histidine kinase"/>
    <property type="match status" value="1"/>
</dbReference>
<evidence type="ECO:0000256" key="5">
    <source>
        <dbReference type="ARBA" id="ARBA00022553"/>
    </source>
</evidence>
<evidence type="ECO:0000256" key="2">
    <source>
        <dbReference type="ARBA" id="ARBA00004651"/>
    </source>
</evidence>
<dbReference type="Pfam" id="PF02518">
    <property type="entry name" value="HATPase_c"/>
    <property type="match status" value="1"/>
</dbReference>
<gene>
    <name evidence="14" type="ORF">IAA06_01975</name>
</gene>
<evidence type="ECO:0000256" key="8">
    <source>
        <dbReference type="ARBA" id="ARBA00022777"/>
    </source>
</evidence>
<dbReference type="PROSITE" id="PS50109">
    <property type="entry name" value="HIS_KIN"/>
    <property type="match status" value="1"/>
</dbReference>
<evidence type="ECO:0000256" key="9">
    <source>
        <dbReference type="ARBA" id="ARBA00022989"/>
    </source>
</evidence>
<dbReference type="InterPro" id="IPR003594">
    <property type="entry name" value="HATPase_dom"/>
</dbReference>
<dbReference type="SUPFAM" id="SSF55874">
    <property type="entry name" value="ATPase domain of HSP90 chaperone/DNA topoisomerase II/histidine kinase"/>
    <property type="match status" value="1"/>
</dbReference>
<dbReference type="EMBL" id="DWYZ01000048">
    <property type="protein sequence ID" value="HJB27545.1"/>
    <property type="molecule type" value="Genomic_DNA"/>
</dbReference>
<evidence type="ECO:0000256" key="6">
    <source>
        <dbReference type="ARBA" id="ARBA00022679"/>
    </source>
</evidence>
<sequence length="310" mass="35802">MAWLIEIPVLMGIFMGVIFLLAFCSSFLWDFYRRKKYYDRLFALSDQLDEKTLLMEIAERPDFLDGQILTQLLRTNSKYENDRIAKMEEHSRDYREFIDAWVHEIKTPITSARLIVENEKNVVTLRIDDELRKIDHLVELVLYYARSSQTEKDFKVEPTTLQTLVNAAVKNYSKAIIQAKGRLKMDLPQVSFCADMKSCTFVIGQILSNAIKYRREDFRLTFSGKVGKNEICLYIQDNGIGIDAADLPRVFDKGFTGENGRRFPKSTGIGLYLCRKLCDSMNIKLTIKSEKDRGTIVALHFPAESLVSLF</sequence>
<keyword evidence="4" id="KW-1003">Cell membrane</keyword>
<evidence type="ECO:0000256" key="3">
    <source>
        <dbReference type="ARBA" id="ARBA00012438"/>
    </source>
</evidence>
<dbReference type="Gene3D" id="3.30.565.10">
    <property type="entry name" value="Histidine kinase-like ATPase, C-terminal domain"/>
    <property type="match status" value="1"/>
</dbReference>
<evidence type="ECO:0000313" key="15">
    <source>
        <dbReference type="Proteomes" id="UP000823842"/>
    </source>
</evidence>
<dbReference type="InterPro" id="IPR036890">
    <property type="entry name" value="HATPase_C_sf"/>
</dbReference>
<dbReference type="InterPro" id="IPR003661">
    <property type="entry name" value="HisK_dim/P_dom"/>
</dbReference>
<feature type="domain" description="Histidine kinase" evidence="13">
    <location>
        <begin position="100"/>
        <end position="305"/>
    </location>
</feature>
<evidence type="ECO:0000256" key="7">
    <source>
        <dbReference type="ARBA" id="ARBA00022692"/>
    </source>
</evidence>
<keyword evidence="8 14" id="KW-0418">Kinase</keyword>
<evidence type="ECO:0000256" key="10">
    <source>
        <dbReference type="ARBA" id="ARBA00023012"/>
    </source>
</evidence>
<keyword evidence="9 12" id="KW-1133">Transmembrane helix</keyword>
<dbReference type="CDD" id="cd00082">
    <property type="entry name" value="HisKA"/>
    <property type="match status" value="1"/>
</dbReference>
<dbReference type="PRINTS" id="PR00344">
    <property type="entry name" value="BCTRLSENSOR"/>
</dbReference>
<proteinExistence type="predicted"/>
<name>A0A9D2LQT8_9FIRM</name>
<evidence type="ECO:0000256" key="1">
    <source>
        <dbReference type="ARBA" id="ARBA00000085"/>
    </source>
</evidence>
<dbReference type="GO" id="GO:0005886">
    <property type="term" value="C:plasma membrane"/>
    <property type="evidence" value="ECO:0007669"/>
    <property type="project" value="UniProtKB-SubCell"/>
</dbReference>
<evidence type="ECO:0000259" key="13">
    <source>
        <dbReference type="PROSITE" id="PS50109"/>
    </source>
</evidence>